<comment type="caution">
    <text evidence="6">The sequence shown here is derived from an EMBL/GenBank/DDBJ whole genome shotgun (WGS) entry which is preliminary data.</text>
</comment>
<keyword evidence="2 5" id="KW-0812">Transmembrane</keyword>
<feature type="transmembrane region" description="Helical" evidence="5">
    <location>
        <begin position="402"/>
        <end position="419"/>
    </location>
</feature>
<feature type="transmembrane region" description="Helical" evidence="5">
    <location>
        <begin position="345"/>
        <end position="365"/>
    </location>
</feature>
<evidence type="ECO:0000256" key="3">
    <source>
        <dbReference type="ARBA" id="ARBA00022989"/>
    </source>
</evidence>
<feature type="transmembrane region" description="Helical" evidence="5">
    <location>
        <begin position="279"/>
        <end position="299"/>
    </location>
</feature>
<evidence type="ECO:0000256" key="5">
    <source>
        <dbReference type="SAM" id="Phobius"/>
    </source>
</evidence>
<feature type="transmembrane region" description="Helical" evidence="5">
    <location>
        <begin position="21"/>
        <end position="43"/>
    </location>
</feature>
<dbReference type="AlphaFoldDB" id="A0AAN9A2K0"/>
<evidence type="ECO:0000256" key="2">
    <source>
        <dbReference type="ARBA" id="ARBA00022692"/>
    </source>
</evidence>
<dbReference type="PANTHER" id="PTHR23507:SF1">
    <property type="entry name" value="FI18259P1-RELATED"/>
    <property type="match status" value="1"/>
</dbReference>
<gene>
    <name evidence="6" type="ORF">SK128_026918</name>
</gene>
<feature type="transmembrane region" description="Helical" evidence="5">
    <location>
        <begin position="87"/>
        <end position="106"/>
    </location>
</feature>
<dbReference type="InterPro" id="IPR036259">
    <property type="entry name" value="MFS_trans_sf"/>
</dbReference>
<organism evidence="6 7">
    <name type="scientific">Halocaridina rubra</name>
    <name type="common">Hawaiian red shrimp</name>
    <dbReference type="NCBI Taxonomy" id="373956"/>
    <lineage>
        <taxon>Eukaryota</taxon>
        <taxon>Metazoa</taxon>
        <taxon>Ecdysozoa</taxon>
        <taxon>Arthropoda</taxon>
        <taxon>Crustacea</taxon>
        <taxon>Multicrustacea</taxon>
        <taxon>Malacostraca</taxon>
        <taxon>Eumalacostraca</taxon>
        <taxon>Eucarida</taxon>
        <taxon>Decapoda</taxon>
        <taxon>Pleocyemata</taxon>
        <taxon>Caridea</taxon>
        <taxon>Atyoidea</taxon>
        <taxon>Atyidae</taxon>
        <taxon>Halocaridina</taxon>
    </lineage>
</organism>
<dbReference type="GO" id="GO:0016020">
    <property type="term" value="C:membrane"/>
    <property type="evidence" value="ECO:0007669"/>
    <property type="project" value="UniProtKB-SubCell"/>
</dbReference>
<dbReference type="SUPFAM" id="SSF103473">
    <property type="entry name" value="MFS general substrate transporter"/>
    <property type="match status" value="1"/>
</dbReference>
<evidence type="ECO:0000256" key="4">
    <source>
        <dbReference type="ARBA" id="ARBA00023136"/>
    </source>
</evidence>
<evidence type="ECO:0008006" key="8">
    <source>
        <dbReference type="Google" id="ProtNLM"/>
    </source>
</evidence>
<feature type="transmembrane region" description="Helical" evidence="5">
    <location>
        <begin position="118"/>
        <end position="139"/>
    </location>
</feature>
<feature type="transmembrane region" description="Helical" evidence="5">
    <location>
        <begin position="371"/>
        <end position="390"/>
    </location>
</feature>
<evidence type="ECO:0000256" key="1">
    <source>
        <dbReference type="ARBA" id="ARBA00004141"/>
    </source>
</evidence>
<dbReference type="Gene3D" id="1.20.1250.20">
    <property type="entry name" value="MFS general substrate transporter like domains"/>
    <property type="match status" value="1"/>
</dbReference>
<feature type="transmembrane region" description="Helical" evidence="5">
    <location>
        <begin position="211"/>
        <end position="230"/>
    </location>
</feature>
<dbReference type="PANTHER" id="PTHR23507">
    <property type="entry name" value="ZGC:174356"/>
    <property type="match status" value="1"/>
</dbReference>
<evidence type="ECO:0000313" key="6">
    <source>
        <dbReference type="EMBL" id="KAK7078156.1"/>
    </source>
</evidence>
<feature type="transmembrane region" description="Helical" evidence="5">
    <location>
        <begin position="184"/>
        <end position="205"/>
    </location>
</feature>
<accession>A0AAN9A2K0</accession>
<proteinExistence type="predicted"/>
<evidence type="ECO:0000313" key="7">
    <source>
        <dbReference type="Proteomes" id="UP001381693"/>
    </source>
</evidence>
<comment type="subcellular location">
    <subcellularLocation>
        <location evidence="1">Membrane</location>
        <topology evidence="1">Multi-pass membrane protein</topology>
    </subcellularLocation>
</comment>
<dbReference type="InterPro" id="IPR011701">
    <property type="entry name" value="MFS"/>
</dbReference>
<feature type="transmembrane region" description="Helical" evidence="5">
    <location>
        <begin position="311"/>
        <end position="333"/>
    </location>
</feature>
<protein>
    <recommendedName>
        <fullName evidence="8">Solute carrier family 46 member 3</fullName>
    </recommendedName>
</protein>
<keyword evidence="4 5" id="KW-0472">Membrane</keyword>
<dbReference type="Pfam" id="PF07690">
    <property type="entry name" value="MFS_1"/>
    <property type="match status" value="1"/>
</dbReference>
<dbReference type="EMBL" id="JAXCGZ010007977">
    <property type="protein sequence ID" value="KAK7078156.1"/>
    <property type="molecule type" value="Genomic_DNA"/>
</dbReference>
<dbReference type="Proteomes" id="UP001381693">
    <property type="component" value="Unassembled WGS sequence"/>
</dbReference>
<feature type="transmembrane region" description="Helical" evidence="5">
    <location>
        <begin position="439"/>
        <end position="460"/>
    </location>
</feature>
<name>A0AAN9A2K0_HALRR</name>
<feature type="transmembrane region" description="Helical" evidence="5">
    <location>
        <begin position="151"/>
        <end position="172"/>
    </location>
</feature>
<dbReference type="GO" id="GO:0022857">
    <property type="term" value="F:transmembrane transporter activity"/>
    <property type="evidence" value="ECO:0007669"/>
    <property type="project" value="InterPro"/>
</dbReference>
<keyword evidence="7" id="KW-1185">Reference proteome</keyword>
<keyword evidence="3 5" id="KW-1133">Transmembrane helix</keyword>
<sequence>MTEFSKAPGQRKPIRTKVLKFLRLINVVPVLLFKLAGDQAVYYVEDEMRHERYCRQSLNFTEEECSSMHDSNFTYVKNAALEMDEEFIFQSRLISVPVCLLVVAFAASWSDRHGRLWLLRLCLAGHILAAFFCILFIFMKEWTVQVLLISTVMRSIIGGHSFFIMLAFCIMVDKTDLEIRTLRLGLLTNMVVLGQAIGFVLGMFFEALGLGHFWTLVLGLCLYTISSIFMKVSLIESPWQFEDHCPPRCQNPFLDFFHPRNILDLVVVVIRPRKGEDRLHLQMILWVTFFIGLSPPHLMKKWIMGSLHWGLIAYNATSAVTMVSTQMTTMVVLRLTRNNPIPDCLLTTLGEGMTVIQCLLLAVVTRPELSFLVFIAALFALSHNLANVGVRAASSKICEAGEIGRVFGIMALQEIIMSWPDYFIFQKMWEASKDILPTAQHLLSAPFGALNALVMLAVYMSMKKVNKLIRLDMYDKKGHDVQELETLNK</sequence>
<reference evidence="6 7" key="1">
    <citation type="submission" date="2023-11" db="EMBL/GenBank/DDBJ databases">
        <title>Halocaridina rubra genome assembly.</title>
        <authorList>
            <person name="Smith C."/>
        </authorList>
    </citation>
    <scope>NUCLEOTIDE SEQUENCE [LARGE SCALE GENOMIC DNA]</scope>
    <source>
        <strain evidence="6">EP-1</strain>
        <tissue evidence="6">Whole</tissue>
    </source>
</reference>